<sequence>MIFLPFVSLAAVFSAATATASIAGANNDSATRYLNSTSLPRQAQIIDSANFASIETVPPSSEYNGITGLKDRPFLVFDPEFLEIIGSEPKLAIIAETKKDPLFHEAVVWIPATDEVFFAQNAGAPDAGTGLNKSSIVQKVSVSEALQVASGNKTGHVKVETVSSNPPVINPNGEGMGNKTASALYSVNPLPPYNATILVNNFYGRQFNSLNDIGVNPRNSHIYFTDPLYAYFQDFRPPPALPVQVYKFNPETKAIQVVASEFDQANGKLYIPIYHETGITFSPDGEFVYVTDSGAHHGFRGFDPSRPSTIYRFNVAEDGTFENRKTFAYVDNGIPDGKSLASQRT</sequence>
<dbReference type="Pfam" id="PF08450">
    <property type="entry name" value="SGL"/>
    <property type="match status" value="1"/>
</dbReference>
<dbReference type="InterPro" id="IPR013658">
    <property type="entry name" value="SGL"/>
</dbReference>
<dbReference type="Gene3D" id="2.120.10.30">
    <property type="entry name" value="TolB, C-terminal domain"/>
    <property type="match status" value="1"/>
</dbReference>
<dbReference type="OMA" id="RVYAGCG"/>
<dbReference type="PANTHER" id="PTHR47064">
    <property type="entry name" value="PUTATIVE (AFU_ORTHOLOGUE AFUA_1G08990)-RELATED"/>
    <property type="match status" value="1"/>
</dbReference>
<feature type="signal peptide" evidence="1">
    <location>
        <begin position="1"/>
        <end position="18"/>
    </location>
</feature>
<proteinExistence type="predicted"/>
<gene>
    <name evidence="3" type="ORF">BM221_006892</name>
</gene>
<dbReference type="PANTHER" id="PTHR47064:SF2">
    <property type="entry name" value="SMP-30_GLUCONOLACTONASE_LRE-LIKE REGION DOMAIN-CONTAINING PROTEIN-RELATED"/>
    <property type="match status" value="1"/>
</dbReference>
<name>A0A2N6NIX2_BEABA</name>
<evidence type="ECO:0000313" key="3">
    <source>
        <dbReference type="EMBL" id="PMB67229.1"/>
    </source>
</evidence>
<dbReference type="EMBL" id="MRVG01000007">
    <property type="protein sequence ID" value="PMB67229.1"/>
    <property type="molecule type" value="Genomic_DNA"/>
</dbReference>
<evidence type="ECO:0000313" key="4">
    <source>
        <dbReference type="Proteomes" id="UP000235728"/>
    </source>
</evidence>
<keyword evidence="1" id="KW-0732">Signal</keyword>
<dbReference type="Proteomes" id="UP000235728">
    <property type="component" value="Unassembled WGS sequence"/>
</dbReference>
<organism evidence="3 4">
    <name type="scientific">Beauveria bassiana</name>
    <name type="common">White muscardine disease fungus</name>
    <name type="synonym">Tritirachium shiotae</name>
    <dbReference type="NCBI Taxonomy" id="176275"/>
    <lineage>
        <taxon>Eukaryota</taxon>
        <taxon>Fungi</taxon>
        <taxon>Dikarya</taxon>
        <taxon>Ascomycota</taxon>
        <taxon>Pezizomycotina</taxon>
        <taxon>Sordariomycetes</taxon>
        <taxon>Hypocreomycetidae</taxon>
        <taxon>Hypocreales</taxon>
        <taxon>Cordycipitaceae</taxon>
        <taxon>Beauveria</taxon>
    </lineage>
</organism>
<accession>A0A2N6NIX2</accession>
<comment type="caution">
    <text evidence="3">The sequence shown here is derived from an EMBL/GenBank/DDBJ whole genome shotgun (WGS) entry which is preliminary data.</text>
</comment>
<dbReference type="SUPFAM" id="SSF63829">
    <property type="entry name" value="Calcium-dependent phosphotriesterase"/>
    <property type="match status" value="1"/>
</dbReference>
<dbReference type="AlphaFoldDB" id="A0A2N6NIX2"/>
<protein>
    <recommendedName>
        <fullName evidence="2">SMP-30/Gluconolactonase/LRE-like region domain-containing protein</fullName>
    </recommendedName>
</protein>
<dbReference type="InterPro" id="IPR052988">
    <property type="entry name" value="Oryzine_lactonohydrolase"/>
</dbReference>
<feature type="domain" description="SMP-30/Gluconolactonase/LRE-like region" evidence="2">
    <location>
        <begin position="195"/>
        <end position="338"/>
    </location>
</feature>
<evidence type="ECO:0000259" key="2">
    <source>
        <dbReference type="Pfam" id="PF08450"/>
    </source>
</evidence>
<reference evidence="3 4" key="1">
    <citation type="journal article" date="2016" name="Appl. Microbiol. Biotechnol.">
        <title>Characterization of T-DNA insertion mutants with decreased virulence in the entomopathogenic fungus Beauveria bassiana JEF-007.</title>
        <authorList>
            <person name="Kim S."/>
            <person name="Lee S.J."/>
            <person name="Nai Y.S."/>
            <person name="Yu J.S."/>
            <person name="Lee M.R."/>
            <person name="Yang Y.T."/>
            <person name="Kim J.S."/>
        </authorList>
    </citation>
    <scope>NUCLEOTIDE SEQUENCE [LARGE SCALE GENOMIC DNA]</scope>
    <source>
        <strain evidence="3 4">JEF-007</strain>
    </source>
</reference>
<dbReference type="InterPro" id="IPR011042">
    <property type="entry name" value="6-blade_b-propeller_TolB-like"/>
</dbReference>
<feature type="chain" id="PRO_5014989340" description="SMP-30/Gluconolactonase/LRE-like region domain-containing protein" evidence="1">
    <location>
        <begin position="19"/>
        <end position="345"/>
    </location>
</feature>
<evidence type="ECO:0000256" key="1">
    <source>
        <dbReference type="SAM" id="SignalP"/>
    </source>
</evidence>